<evidence type="ECO:0000256" key="1">
    <source>
        <dbReference type="ARBA" id="ARBA00022448"/>
    </source>
</evidence>
<dbReference type="GO" id="GO:0005829">
    <property type="term" value="C:cytosol"/>
    <property type="evidence" value="ECO:0007669"/>
    <property type="project" value="TreeGrafter"/>
</dbReference>
<evidence type="ECO:0000256" key="5">
    <source>
        <dbReference type="ARBA" id="ARBA00023065"/>
    </source>
</evidence>
<dbReference type="GeneID" id="36574723"/>
<keyword evidence="3" id="KW-0187">Copper transport</keyword>
<protein>
    <recommendedName>
        <fullName evidence="8">HMA domain-containing protein</fullName>
    </recommendedName>
</protein>
<dbReference type="InterPro" id="IPR036163">
    <property type="entry name" value="HMA_dom_sf"/>
</dbReference>
<dbReference type="PROSITE" id="PS01047">
    <property type="entry name" value="HMA_1"/>
    <property type="match status" value="1"/>
</dbReference>
<evidence type="ECO:0000256" key="4">
    <source>
        <dbReference type="ARBA" id="ARBA00023008"/>
    </source>
</evidence>
<keyword evidence="1" id="KW-0813">Transport</keyword>
<dbReference type="AlphaFoldDB" id="A0A2T3B1C5"/>
<dbReference type="PROSITE" id="PS50846">
    <property type="entry name" value="HMA_2"/>
    <property type="match status" value="1"/>
</dbReference>
<dbReference type="GO" id="GO:0016531">
    <property type="term" value="F:copper chaperone activity"/>
    <property type="evidence" value="ECO:0007669"/>
    <property type="project" value="TreeGrafter"/>
</dbReference>
<keyword evidence="2" id="KW-0479">Metal-binding</keyword>
<organism evidence="9 10">
    <name type="scientific">Amorphotheca resinae ATCC 22711</name>
    <dbReference type="NCBI Taxonomy" id="857342"/>
    <lineage>
        <taxon>Eukaryota</taxon>
        <taxon>Fungi</taxon>
        <taxon>Dikarya</taxon>
        <taxon>Ascomycota</taxon>
        <taxon>Pezizomycotina</taxon>
        <taxon>Leotiomycetes</taxon>
        <taxon>Helotiales</taxon>
        <taxon>Amorphothecaceae</taxon>
        <taxon>Amorphotheca</taxon>
    </lineage>
</organism>
<keyword evidence="6" id="KW-0143">Chaperone</keyword>
<dbReference type="Gene3D" id="3.30.70.100">
    <property type="match status" value="1"/>
</dbReference>
<dbReference type="RefSeq" id="XP_024720709.1">
    <property type="nucleotide sequence ID" value="XM_024866642.1"/>
</dbReference>
<dbReference type="EMBL" id="KZ679011">
    <property type="protein sequence ID" value="PSS18357.1"/>
    <property type="molecule type" value="Genomic_DNA"/>
</dbReference>
<dbReference type="OrthoDB" id="689350at2759"/>
<keyword evidence="5" id="KW-0406">Ion transport</keyword>
<evidence type="ECO:0000256" key="6">
    <source>
        <dbReference type="ARBA" id="ARBA00023186"/>
    </source>
</evidence>
<name>A0A2T3B1C5_AMORE</name>
<keyword evidence="4" id="KW-0186">Copper</keyword>
<dbReference type="InterPro" id="IPR006121">
    <property type="entry name" value="HMA_dom"/>
</dbReference>
<dbReference type="InParanoid" id="A0A2T3B1C5"/>
<evidence type="ECO:0000259" key="8">
    <source>
        <dbReference type="PROSITE" id="PS50846"/>
    </source>
</evidence>
<proteinExistence type="inferred from homology"/>
<dbReference type="PANTHER" id="PTHR46365">
    <property type="entry name" value="COPPER TRANSPORT PROTEIN ATOX1"/>
    <property type="match status" value="1"/>
</dbReference>
<dbReference type="PANTHER" id="PTHR46365:SF1">
    <property type="entry name" value="COPPER TRANSPORT PROTEIN ATOX1"/>
    <property type="match status" value="1"/>
</dbReference>
<dbReference type="Proteomes" id="UP000241818">
    <property type="component" value="Unassembled WGS sequence"/>
</dbReference>
<gene>
    <name evidence="9" type="ORF">M430DRAFT_34931</name>
</gene>
<dbReference type="GO" id="GO:0046872">
    <property type="term" value="F:metal ion binding"/>
    <property type="evidence" value="ECO:0007669"/>
    <property type="project" value="UniProtKB-KW"/>
</dbReference>
<evidence type="ECO:0000256" key="7">
    <source>
        <dbReference type="ARBA" id="ARBA00038171"/>
    </source>
</evidence>
<dbReference type="CDD" id="cd00371">
    <property type="entry name" value="HMA"/>
    <property type="match status" value="1"/>
</dbReference>
<sequence>MATSEHIYKFSISMSCGGCSSSVERVIKELNGLRSYEVSLTEQRATIVADPSLEYTTVLRAIQKSGKKIISGEADGVSMSIEVEE</sequence>
<evidence type="ECO:0000313" key="10">
    <source>
        <dbReference type="Proteomes" id="UP000241818"/>
    </source>
</evidence>
<accession>A0A2T3B1C5</accession>
<dbReference type="STRING" id="857342.A0A2T3B1C5"/>
<dbReference type="InterPro" id="IPR051881">
    <property type="entry name" value="Copper_transport_ATOX1-like"/>
</dbReference>
<dbReference type="InterPro" id="IPR017969">
    <property type="entry name" value="Heavy-metal-associated_CS"/>
</dbReference>
<evidence type="ECO:0000313" key="9">
    <source>
        <dbReference type="EMBL" id="PSS18357.1"/>
    </source>
</evidence>
<dbReference type="Pfam" id="PF00403">
    <property type="entry name" value="HMA"/>
    <property type="match status" value="1"/>
</dbReference>
<dbReference type="SUPFAM" id="SSF55008">
    <property type="entry name" value="HMA, heavy metal-associated domain"/>
    <property type="match status" value="1"/>
</dbReference>
<feature type="domain" description="HMA" evidence="8">
    <location>
        <begin position="5"/>
        <end position="70"/>
    </location>
</feature>
<reference evidence="9 10" key="1">
    <citation type="journal article" date="2018" name="New Phytol.">
        <title>Comparative genomics and transcriptomics depict ericoid mycorrhizal fungi as versatile saprotrophs and plant mutualists.</title>
        <authorList>
            <person name="Martino E."/>
            <person name="Morin E."/>
            <person name="Grelet G.A."/>
            <person name="Kuo A."/>
            <person name="Kohler A."/>
            <person name="Daghino S."/>
            <person name="Barry K.W."/>
            <person name="Cichocki N."/>
            <person name="Clum A."/>
            <person name="Dockter R.B."/>
            <person name="Hainaut M."/>
            <person name="Kuo R.C."/>
            <person name="LaButti K."/>
            <person name="Lindahl B.D."/>
            <person name="Lindquist E.A."/>
            <person name="Lipzen A."/>
            <person name="Khouja H.R."/>
            <person name="Magnuson J."/>
            <person name="Murat C."/>
            <person name="Ohm R.A."/>
            <person name="Singer S.W."/>
            <person name="Spatafora J.W."/>
            <person name="Wang M."/>
            <person name="Veneault-Fourrey C."/>
            <person name="Henrissat B."/>
            <person name="Grigoriev I.V."/>
            <person name="Martin F.M."/>
            <person name="Perotto S."/>
        </authorList>
    </citation>
    <scope>NUCLEOTIDE SEQUENCE [LARGE SCALE GENOMIC DNA]</scope>
    <source>
        <strain evidence="9 10">ATCC 22711</strain>
    </source>
</reference>
<dbReference type="FunCoup" id="A0A2T3B1C5">
    <property type="interactions" value="568"/>
</dbReference>
<evidence type="ECO:0000256" key="2">
    <source>
        <dbReference type="ARBA" id="ARBA00022723"/>
    </source>
</evidence>
<comment type="similarity">
    <text evidence="7">Belongs to the ATX1 family.</text>
</comment>
<evidence type="ECO:0000256" key="3">
    <source>
        <dbReference type="ARBA" id="ARBA00022796"/>
    </source>
</evidence>
<keyword evidence="10" id="KW-1185">Reference proteome</keyword>
<dbReference type="GO" id="GO:0006825">
    <property type="term" value="P:copper ion transport"/>
    <property type="evidence" value="ECO:0007669"/>
    <property type="project" value="UniProtKB-KW"/>
</dbReference>